<dbReference type="EMBL" id="CP033972">
    <property type="protein sequence ID" value="AZG47198.1"/>
    <property type="molecule type" value="Genomic_DNA"/>
</dbReference>
<keyword evidence="1" id="KW-1133">Transmembrane helix</keyword>
<feature type="transmembrane region" description="Helical" evidence="1">
    <location>
        <begin position="40"/>
        <end position="60"/>
    </location>
</feature>
<dbReference type="KEGG" id="gom:D7316_03806"/>
<dbReference type="Proteomes" id="UP000271469">
    <property type="component" value="Chromosome"/>
</dbReference>
<organism evidence="2 3">
    <name type="scientific">Gordonia insulae</name>
    <dbReference type="NCBI Taxonomy" id="2420509"/>
    <lineage>
        <taxon>Bacteria</taxon>
        <taxon>Bacillati</taxon>
        <taxon>Actinomycetota</taxon>
        <taxon>Actinomycetes</taxon>
        <taxon>Mycobacteriales</taxon>
        <taxon>Gordoniaceae</taxon>
        <taxon>Gordonia</taxon>
    </lineage>
</organism>
<proteinExistence type="predicted"/>
<feature type="transmembrane region" description="Helical" evidence="1">
    <location>
        <begin position="16"/>
        <end position="34"/>
    </location>
</feature>
<keyword evidence="1" id="KW-0812">Transmembrane</keyword>
<dbReference type="RefSeq" id="WP_124709599.1">
    <property type="nucleotide sequence ID" value="NZ_CP033972.1"/>
</dbReference>
<keyword evidence="1" id="KW-0472">Membrane</keyword>
<evidence type="ECO:0000313" key="2">
    <source>
        <dbReference type="EMBL" id="AZG47198.1"/>
    </source>
</evidence>
<gene>
    <name evidence="2" type="ORF">D7316_03806</name>
</gene>
<evidence type="ECO:0000256" key="1">
    <source>
        <dbReference type="SAM" id="Phobius"/>
    </source>
</evidence>
<accession>A0A3G8JQL3</accession>
<reference evidence="2 3" key="1">
    <citation type="submission" date="2018-11" db="EMBL/GenBank/DDBJ databases">
        <title>Gordonia insulae sp. nov., isolated from an island soil.</title>
        <authorList>
            <person name="Kim Y.S."/>
            <person name="Kim S.B."/>
        </authorList>
    </citation>
    <scope>NUCLEOTIDE SEQUENCE [LARGE SCALE GENOMIC DNA]</scope>
    <source>
        <strain evidence="2 3">MMS17-SY073</strain>
    </source>
</reference>
<name>A0A3G8JQL3_9ACTN</name>
<sequence>MDNQDRATSIRRRQRQALIGYAVAMFVLFVLLGVTVSWPVAALIIVVAAIFGVIKFGAWWRPRR</sequence>
<keyword evidence="3" id="KW-1185">Reference proteome</keyword>
<protein>
    <submittedName>
        <fullName evidence="2">Uncharacterized protein</fullName>
    </submittedName>
</protein>
<dbReference type="AlphaFoldDB" id="A0A3G8JQL3"/>
<evidence type="ECO:0000313" key="3">
    <source>
        <dbReference type="Proteomes" id="UP000271469"/>
    </source>
</evidence>